<evidence type="ECO:0000256" key="3">
    <source>
        <dbReference type="PROSITE-ProRule" id="PRU00221"/>
    </source>
</evidence>
<dbReference type="PRINTS" id="PR00320">
    <property type="entry name" value="GPROTEINBRPT"/>
</dbReference>
<dbReference type="InterPro" id="IPR015943">
    <property type="entry name" value="WD40/YVTN_repeat-like_dom_sf"/>
</dbReference>
<dbReference type="InterPro" id="IPR036285">
    <property type="entry name" value="PRP4-like_sf"/>
</dbReference>
<comment type="caution">
    <text evidence="6">The sequence shown here is derived from an EMBL/GenBank/DDBJ whole genome shotgun (WGS) entry which is preliminary data.</text>
</comment>
<gene>
    <name evidence="6" type="ORF">POCULU_LOCUS1997</name>
</gene>
<dbReference type="GO" id="GO:0046540">
    <property type="term" value="C:U4/U6 x U5 tri-snRNP complex"/>
    <property type="evidence" value="ECO:0007669"/>
    <property type="project" value="TreeGrafter"/>
</dbReference>
<proteinExistence type="predicted"/>
<accession>A0A9N8WJU2</accession>
<dbReference type="FunFam" id="2.130.10.10:FF:000411">
    <property type="entry name" value="U4/U6 small nuclear ribonucleoprotein Prp4"/>
    <property type="match status" value="1"/>
</dbReference>
<dbReference type="InterPro" id="IPR001680">
    <property type="entry name" value="WD40_rpt"/>
</dbReference>
<dbReference type="OrthoDB" id="540662at2759"/>
<dbReference type="SMART" id="SM00320">
    <property type="entry name" value="WD40"/>
    <property type="match status" value="7"/>
</dbReference>
<feature type="region of interest" description="Disordered" evidence="4">
    <location>
        <begin position="1"/>
        <end position="57"/>
    </location>
</feature>
<dbReference type="SMART" id="SM00500">
    <property type="entry name" value="SFM"/>
    <property type="match status" value="1"/>
</dbReference>
<feature type="repeat" description="WD" evidence="3">
    <location>
        <begin position="403"/>
        <end position="444"/>
    </location>
</feature>
<evidence type="ECO:0000313" key="7">
    <source>
        <dbReference type="Proteomes" id="UP000789572"/>
    </source>
</evidence>
<dbReference type="SUPFAM" id="SSF50978">
    <property type="entry name" value="WD40 repeat-like"/>
    <property type="match status" value="1"/>
</dbReference>
<dbReference type="EMBL" id="CAJVPJ010000169">
    <property type="protein sequence ID" value="CAG8489645.1"/>
    <property type="molecule type" value="Genomic_DNA"/>
</dbReference>
<name>A0A9N8WJU2_9GLOM</name>
<sequence length="545" mass="60964">MATPMDVDKQKKSSDSSGIQTKPRIHFGSLEETERQRTKSLNAEESSGVSFEDLTENTEYELPESLRKVRDDHQAILDEFERKKRARTLAVPTDDGRVRARLKELGEPQCLFGEGPGDRRDRLRYLLSKMEGTEVIQDDESSLSESEEEKEEEFYTLGTQELLEARRWIARYSLPRARDRLKYQRIDYEVPLPQLKSSYANFSSQIGDDRPTSQCVFSPNNQIVATGSWSGLCRLWKVPSCEAIISFRGAYKNLRIVFTIRSAFGRNEFYCHTDRVGGIAWNPESTLSLSSSVVNLASGGADSFIYLWSLDKDTPIGALQGHIARIAKIDFHPSGRFIASASFDATWRLWDVETTAELLLQEGHSREVYAIKFQNDGALVATGGLDAIGRVWDLRTGRSAMVLEGHVKDILGVDFSPNGYQVATGSADNSVRIWDIRTLRCVYVIPAHKSLCSDVKFFHASSLSQSLPSSNNNGVRPSLSGLYLVTGGYDGLVNIWSADDWQLLKSLAGHDGKVMAVDISGDNKFIVSSGFDRTFKLWANENIPI</sequence>
<keyword evidence="7" id="KW-1185">Reference proteome</keyword>
<reference evidence="6" key="1">
    <citation type="submission" date="2021-06" db="EMBL/GenBank/DDBJ databases">
        <authorList>
            <person name="Kallberg Y."/>
            <person name="Tangrot J."/>
            <person name="Rosling A."/>
        </authorList>
    </citation>
    <scope>NUCLEOTIDE SEQUENCE</scope>
    <source>
        <strain evidence="6">IA702</strain>
    </source>
</reference>
<feature type="compositionally biased region" description="Polar residues" evidence="4">
    <location>
        <begin position="39"/>
        <end position="49"/>
    </location>
</feature>
<dbReference type="PANTHER" id="PTHR19846">
    <property type="entry name" value="WD40 REPEAT PROTEIN"/>
    <property type="match status" value="1"/>
</dbReference>
<evidence type="ECO:0000313" key="6">
    <source>
        <dbReference type="EMBL" id="CAG8489645.1"/>
    </source>
</evidence>
<dbReference type="InterPro" id="IPR019775">
    <property type="entry name" value="WD40_repeat_CS"/>
</dbReference>
<keyword evidence="2" id="KW-0677">Repeat</keyword>
<evidence type="ECO:0000256" key="2">
    <source>
        <dbReference type="ARBA" id="ARBA00022737"/>
    </source>
</evidence>
<dbReference type="InterPro" id="IPR014906">
    <property type="entry name" value="PRP4-like"/>
</dbReference>
<dbReference type="Gene3D" id="4.10.280.110">
    <property type="entry name" value="Pre-mRNA processing factor 4 domain"/>
    <property type="match status" value="1"/>
</dbReference>
<evidence type="ECO:0000259" key="5">
    <source>
        <dbReference type="SMART" id="SM00500"/>
    </source>
</evidence>
<dbReference type="Proteomes" id="UP000789572">
    <property type="component" value="Unassembled WGS sequence"/>
</dbReference>
<dbReference type="Pfam" id="PF00400">
    <property type="entry name" value="WD40"/>
    <property type="match status" value="7"/>
</dbReference>
<dbReference type="PROSITE" id="PS50082">
    <property type="entry name" value="WD_REPEATS_2"/>
    <property type="match status" value="4"/>
</dbReference>
<organism evidence="6 7">
    <name type="scientific">Paraglomus occultum</name>
    <dbReference type="NCBI Taxonomy" id="144539"/>
    <lineage>
        <taxon>Eukaryota</taxon>
        <taxon>Fungi</taxon>
        <taxon>Fungi incertae sedis</taxon>
        <taxon>Mucoromycota</taxon>
        <taxon>Glomeromycotina</taxon>
        <taxon>Glomeromycetes</taxon>
        <taxon>Paraglomerales</taxon>
        <taxon>Paraglomeraceae</taxon>
        <taxon>Paraglomus</taxon>
    </lineage>
</organism>
<dbReference type="SUPFAM" id="SSF158230">
    <property type="entry name" value="PRP4-like"/>
    <property type="match status" value="1"/>
</dbReference>
<evidence type="ECO:0000256" key="1">
    <source>
        <dbReference type="ARBA" id="ARBA00022574"/>
    </source>
</evidence>
<dbReference type="PANTHER" id="PTHR19846:SF0">
    <property type="entry name" value="PRE-MRNA PROCESSING FACTOR 4"/>
    <property type="match status" value="1"/>
</dbReference>
<feature type="repeat" description="WD" evidence="3">
    <location>
        <begin position="319"/>
        <end position="360"/>
    </location>
</feature>
<feature type="repeat" description="WD" evidence="3">
    <location>
        <begin position="507"/>
        <end position="538"/>
    </location>
</feature>
<dbReference type="PROSITE" id="PS50294">
    <property type="entry name" value="WD_REPEATS_REGION"/>
    <property type="match status" value="4"/>
</dbReference>
<evidence type="ECO:0000256" key="4">
    <source>
        <dbReference type="SAM" id="MobiDB-lite"/>
    </source>
</evidence>
<dbReference type="CDD" id="cd00200">
    <property type="entry name" value="WD40"/>
    <property type="match status" value="1"/>
</dbReference>
<dbReference type="GO" id="GO:0030621">
    <property type="term" value="F:U4 snRNA binding"/>
    <property type="evidence" value="ECO:0007669"/>
    <property type="project" value="TreeGrafter"/>
</dbReference>
<dbReference type="GO" id="GO:0000398">
    <property type="term" value="P:mRNA splicing, via spliceosome"/>
    <property type="evidence" value="ECO:0007669"/>
    <property type="project" value="TreeGrafter"/>
</dbReference>
<dbReference type="InterPro" id="IPR020472">
    <property type="entry name" value="WD40_PAC1"/>
</dbReference>
<dbReference type="GO" id="GO:0017070">
    <property type="term" value="F:U6 snRNA binding"/>
    <property type="evidence" value="ECO:0007669"/>
    <property type="project" value="TreeGrafter"/>
</dbReference>
<feature type="compositionally biased region" description="Basic and acidic residues" evidence="4">
    <location>
        <begin position="1"/>
        <end position="14"/>
    </location>
</feature>
<dbReference type="PROSITE" id="PS00678">
    <property type="entry name" value="WD_REPEATS_1"/>
    <property type="match status" value="2"/>
</dbReference>
<dbReference type="Pfam" id="PF08799">
    <property type="entry name" value="PRP4"/>
    <property type="match status" value="1"/>
</dbReference>
<dbReference type="Gene3D" id="2.130.10.10">
    <property type="entry name" value="YVTN repeat-like/Quinoprotein amine dehydrogenase"/>
    <property type="match status" value="4"/>
</dbReference>
<keyword evidence="1 3" id="KW-0853">WD repeat</keyword>
<protein>
    <submittedName>
        <fullName evidence="6">3655_t:CDS:1</fullName>
    </submittedName>
</protein>
<feature type="repeat" description="WD" evidence="3">
    <location>
        <begin position="361"/>
        <end position="402"/>
    </location>
</feature>
<feature type="domain" description="Pre-mRNA processing factor 4 (PRP4)-like" evidence="5">
    <location>
        <begin position="93"/>
        <end position="142"/>
    </location>
</feature>
<dbReference type="AlphaFoldDB" id="A0A9N8WJU2"/>
<dbReference type="InterPro" id="IPR036322">
    <property type="entry name" value="WD40_repeat_dom_sf"/>
</dbReference>